<dbReference type="Gene3D" id="1.10.340.70">
    <property type="match status" value="1"/>
</dbReference>
<dbReference type="PANTHER" id="PTHR37984:SF5">
    <property type="entry name" value="PROTEIN NYNRIN-LIKE"/>
    <property type="match status" value="1"/>
</dbReference>
<dbReference type="InterPro" id="IPR050951">
    <property type="entry name" value="Retrovirus_Pol_polyprotein"/>
</dbReference>
<dbReference type="InterPro" id="IPR012337">
    <property type="entry name" value="RNaseH-like_sf"/>
</dbReference>
<reference evidence="3 4" key="1">
    <citation type="journal article" date="2018" name="Nat. Ecol. Evol.">
        <title>Shark genomes provide insights into elasmobranch evolution and the origin of vertebrates.</title>
        <authorList>
            <person name="Hara Y"/>
            <person name="Yamaguchi K"/>
            <person name="Onimaru K"/>
            <person name="Kadota M"/>
            <person name="Koyanagi M"/>
            <person name="Keeley SD"/>
            <person name="Tatsumi K"/>
            <person name="Tanaka K"/>
            <person name="Motone F"/>
            <person name="Kageyama Y"/>
            <person name="Nozu R"/>
            <person name="Adachi N"/>
            <person name="Nishimura O"/>
            <person name="Nakagawa R"/>
            <person name="Tanegashima C"/>
            <person name="Kiyatake I"/>
            <person name="Matsumoto R"/>
            <person name="Murakumo K"/>
            <person name="Nishida K"/>
            <person name="Terakita A"/>
            <person name="Kuratani S"/>
            <person name="Sato K"/>
            <person name="Hyodo S Kuraku.S."/>
        </authorList>
    </citation>
    <scope>NUCLEOTIDE SEQUENCE [LARGE SCALE GENOMIC DNA]</scope>
</reference>
<name>A0A401NTK0_SCYTO</name>
<evidence type="ECO:0000259" key="2">
    <source>
        <dbReference type="PROSITE" id="PS50994"/>
    </source>
</evidence>
<comment type="caution">
    <text evidence="3">The sequence shown here is derived from an EMBL/GenBank/DDBJ whole genome shotgun (WGS) entry which is preliminary data.</text>
</comment>
<feature type="domain" description="Integrase catalytic" evidence="2">
    <location>
        <begin position="104"/>
        <end position="275"/>
    </location>
</feature>
<dbReference type="Gene3D" id="3.30.420.10">
    <property type="entry name" value="Ribonuclease H-like superfamily/Ribonuclease H"/>
    <property type="match status" value="1"/>
</dbReference>
<dbReference type="GO" id="GO:0003676">
    <property type="term" value="F:nucleic acid binding"/>
    <property type="evidence" value="ECO:0007669"/>
    <property type="project" value="InterPro"/>
</dbReference>
<dbReference type="Pfam" id="PF17921">
    <property type="entry name" value="Integrase_H2C2"/>
    <property type="match status" value="1"/>
</dbReference>
<organism evidence="3 4">
    <name type="scientific">Scyliorhinus torazame</name>
    <name type="common">Cloudy catshark</name>
    <name type="synonym">Catulus torazame</name>
    <dbReference type="NCBI Taxonomy" id="75743"/>
    <lineage>
        <taxon>Eukaryota</taxon>
        <taxon>Metazoa</taxon>
        <taxon>Chordata</taxon>
        <taxon>Craniata</taxon>
        <taxon>Vertebrata</taxon>
        <taxon>Chondrichthyes</taxon>
        <taxon>Elasmobranchii</taxon>
        <taxon>Galeomorphii</taxon>
        <taxon>Galeoidea</taxon>
        <taxon>Carcharhiniformes</taxon>
        <taxon>Scyliorhinidae</taxon>
        <taxon>Scyliorhinus</taxon>
    </lineage>
</organism>
<dbReference type="FunFam" id="1.10.340.70:FF:000003">
    <property type="entry name" value="Protein CBG25708"/>
    <property type="match status" value="1"/>
</dbReference>
<dbReference type="PROSITE" id="PS50994">
    <property type="entry name" value="INTEGRASE"/>
    <property type="match status" value="1"/>
</dbReference>
<evidence type="ECO:0000313" key="3">
    <source>
        <dbReference type="EMBL" id="GCB64208.1"/>
    </source>
</evidence>
<dbReference type="EMBL" id="BFAA01000045">
    <property type="protein sequence ID" value="GCB64208.1"/>
    <property type="molecule type" value="Genomic_DNA"/>
</dbReference>
<dbReference type="InterPro" id="IPR036397">
    <property type="entry name" value="RNaseH_sf"/>
</dbReference>
<proteinExistence type="predicted"/>
<dbReference type="SUPFAM" id="SSF53098">
    <property type="entry name" value="Ribonuclease H-like"/>
    <property type="match status" value="1"/>
</dbReference>
<protein>
    <recommendedName>
        <fullName evidence="1">Gypsy retrotransposon integrase-like protein 1</fullName>
    </recommendedName>
</protein>
<dbReference type="OMA" id="YANENWI"/>
<dbReference type="OrthoDB" id="775972at2759"/>
<keyword evidence="4" id="KW-1185">Reference proteome</keyword>
<dbReference type="AlphaFoldDB" id="A0A401NTK0"/>
<dbReference type="STRING" id="75743.A0A401NTK0"/>
<gene>
    <name evidence="3" type="ORF">scyTo_0000248</name>
</gene>
<dbReference type="InterPro" id="IPR041588">
    <property type="entry name" value="Integrase_H2C2"/>
</dbReference>
<dbReference type="FunFam" id="3.30.420.10:FF:000063">
    <property type="entry name" value="Retrovirus-related Pol polyprotein from transposon 297-like Protein"/>
    <property type="match status" value="1"/>
</dbReference>
<evidence type="ECO:0000313" key="4">
    <source>
        <dbReference type="Proteomes" id="UP000288216"/>
    </source>
</evidence>
<accession>A0A401NTK0</accession>
<dbReference type="Proteomes" id="UP000288216">
    <property type="component" value="Unassembled WGS sequence"/>
</dbReference>
<dbReference type="PANTHER" id="PTHR37984">
    <property type="entry name" value="PROTEIN CBG26694"/>
    <property type="match status" value="1"/>
</dbReference>
<sequence>MHHLTDGWLKGQCPQFYNIRDDLAVVDGVLLKLDRIVILHSMRQLVLEQPHEGHFGVEKCRRRAREAVYWPGINDDIANTVLNCPTCQRFQPDQPRETLQPHELVTSPWSKVSIDLFHALGRDYVLIVDYFLTYPEMERLHDITSSAVSHACKDTFARHGIPLTVISNNGPCFASQEWTNFARRYNFVHVTSSPLYPQCNGKAEKGVHVVKRLLCKAANAGSAFYLALLAYRSAQLSTGLSPAQLLMGRTLRTTLPSIHVPDLDHVPVLQRMQLSRAQHKAAHDARAADLPALAPDDNVCIHLPDGGWSATAVVLRQVAPRSFLNAMGLIRFCPFQADRIKKMT</sequence>
<dbReference type="GO" id="GO:0015074">
    <property type="term" value="P:DNA integration"/>
    <property type="evidence" value="ECO:0007669"/>
    <property type="project" value="InterPro"/>
</dbReference>
<evidence type="ECO:0000256" key="1">
    <source>
        <dbReference type="ARBA" id="ARBA00039658"/>
    </source>
</evidence>
<dbReference type="InterPro" id="IPR001584">
    <property type="entry name" value="Integrase_cat-core"/>
</dbReference>